<name>A0A1E3P4R3_WICAA</name>
<keyword evidence="2" id="KW-1185">Reference proteome</keyword>
<accession>A0A1E3P4R3</accession>
<gene>
    <name evidence="1" type="ORF">WICANDRAFT_78819</name>
</gene>
<evidence type="ECO:0000313" key="1">
    <source>
        <dbReference type="EMBL" id="ODQ60204.1"/>
    </source>
</evidence>
<sequence length="667" mass="78018">MPGSAEPHLMNRYYDFVESALIGASTRSLQNFEFQEFWSSNRAQSVTQQTIYDKISEIKDILIRGSDTTNQPLLHQRFAFRTFFIFPDISVLQCLRFTPLDNGNRYVLYKNKIPDLIFNKAISVAHFSSSEIPDSFFGRVFNSMSDRFEKTITEGFPDPVGRPSARFEDAITERTRGHYRGMFEYFSEHHGINADTLGNKQFKDRARIYLERACLRPIMFMFKGFFKVEKMFECEPLKLLKETVDICDRRGKVVHSFPWELSSLDMERKDGQVFRLPILFVDSCTSQLYSDICFDPILKKNIRNALVSMIATNTPRCIIIDCSQMFYFELDAIDNEIEVNQKEVRLPLRYKFMDIDTAGLTATMVIASLIYHGYFIKRDTDFVKDKRIMADAKKLFMRNYHELTFEIKKFSDEIYLDQEIQEHHQRFKRVIFDTKRHGKLNYSGENFDSRKSFQTIRMSYEQYQKTFQITTPLDDRGKHGVILRIFDPIRRIIGGQFLDVVDSPRAMFELCQQEYQDTLTAFKEITSYNNTTSDIDAKINLPRVHENGNIVFSTRNRKKFFCGAYIVIEEIKGQIKTPEEMSLASKQLDLMHNLFMVFDGQLELEDIVVQDGKVFFTNFASCFILYAGCLPYMEEDIRRLRKFRKEILGEDENSNISSPLDASPSVT</sequence>
<organism evidence="1 2">
    <name type="scientific">Wickerhamomyces anomalus (strain ATCC 58044 / CBS 1984 / NCYC 433 / NRRL Y-366-8)</name>
    <name type="common">Yeast</name>
    <name type="synonym">Hansenula anomala</name>
    <dbReference type="NCBI Taxonomy" id="683960"/>
    <lineage>
        <taxon>Eukaryota</taxon>
        <taxon>Fungi</taxon>
        <taxon>Dikarya</taxon>
        <taxon>Ascomycota</taxon>
        <taxon>Saccharomycotina</taxon>
        <taxon>Saccharomycetes</taxon>
        <taxon>Phaffomycetales</taxon>
        <taxon>Wickerhamomycetaceae</taxon>
        <taxon>Wickerhamomyces</taxon>
    </lineage>
</organism>
<dbReference type="EMBL" id="KV454210">
    <property type="protein sequence ID" value="ODQ60204.1"/>
    <property type="molecule type" value="Genomic_DNA"/>
</dbReference>
<dbReference type="GeneID" id="30202036"/>
<protein>
    <submittedName>
        <fullName evidence="1">Uncharacterized protein</fullName>
    </submittedName>
</protein>
<dbReference type="AlphaFoldDB" id="A0A1E3P4R3"/>
<dbReference type="RefSeq" id="XP_019039411.1">
    <property type="nucleotide sequence ID" value="XM_019184790.1"/>
</dbReference>
<evidence type="ECO:0000313" key="2">
    <source>
        <dbReference type="Proteomes" id="UP000094112"/>
    </source>
</evidence>
<reference evidence="1 2" key="1">
    <citation type="journal article" date="2016" name="Proc. Natl. Acad. Sci. U.S.A.">
        <title>Comparative genomics of biotechnologically important yeasts.</title>
        <authorList>
            <person name="Riley R."/>
            <person name="Haridas S."/>
            <person name="Wolfe K.H."/>
            <person name="Lopes M.R."/>
            <person name="Hittinger C.T."/>
            <person name="Goeker M."/>
            <person name="Salamov A.A."/>
            <person name="Wisecaver J.H."/>
            <person name="Long T.M."/>
            <person name="Calvey C.H."/>
            <person name="Aerts A.L."/>
            <person name="Barry K.W."/>
            <person name="Choi C."/>
            <person name="Clum A."/>
            <person name="Coughlan A.Y."/>
            <person name="Deshpande S."/>
            <person name="Douglass A.P."/>
            <person name="Hanson S.J."/>
            <person name="Klenk H.-P."/>
            <person name="LaButti K.M."/>
            <person name="Lapidus A."/>
            <person name="Lindquist E.A."/>
            <person name="Lipzen A.M."/>
            <person name="Meier-Kolthoff J.P."/>
            <person name="Ohm R.A."/>
            <person name="Otillar R.P."/>
            <person name="Pangilinan J.L."/>
            <person name="Peng Y."/>
            <person name="Rokas A."/>
            <person name="Rosa C.A."/>
            <person name="Scheuner C."/>
            <person name="Sibirny A.A."/>
            <person name="Slot J.C."/>
            <person name="Stielow J.B."/>
            <person name="Sun H."/>
            <person name="Kurtzman C.P."/>
            <person name="Blackwell M."/>
            <person name="Grigoriev I.V."/>
            <person name="Jeffries T.W."/>
        </authorList>
    </citation>
    <scope>NUCLEOTIDE SEQUENCE [LARGE SCALE GENOMIC DNA]</scope>
    <source>
        <strain evidence="2">ATCC 58044 / CBS 1984 / NCYC 433 / NRRL Y-366-8</strain>
    </source>
</reference>
<proteinExistence type="predicted"/>
<dbReference type="Proteomes" id="UP000094112">
    <property type="component" value="Unassembled WGS sequence"/>
</dbReference>